<name>A0A1C3X9Y2_9HYPH</name>
<dbReference type="Proteomes" id="UP000199435">
    <property type="component" value="Unassembled WGS sequence"/>
</dbReference>
<evidence type="ECO:0000313" key="1">
    <source>
        <dbReference type="EMBL" id="SCB49072.1"/>
    </source>
</evidence>
<reference evidence="2" key="1">
    <citation type="submission" date="2016-08" db="EMBL/GenBank/DDBJ databases">
        <authorList>
            <person name="Varghese N."/>
            <person name="Submissions Spin"/>
        </authorList>
    </citation>
    <scope>NUCLEOTIDE SEQUENCE [LARGE SCALE GENOMIC DNA]</scope>
    <source>
        <strain evidence="2">HAMBI 2971</strain>
    </source>
</reference>
<keyword evidence="2" id="KW-1185">Reference proteome</keyword>
<dbReference type="EMBL" id="FMAH01000071">
    <property type="protein sequence ID" value="SCB49072.1"/>
    <property type="molecule type" value="Genomic_DNA"/>
</dbReference>
<protein>
    <submittedName>
        <fullName evidence="1">Uncharacterized protein</fullName>
    </submittedName>
</protein>
<sequence length="109" mass="12298">MKIVGFFITVSGAGWAIWWKIDAKVEKVKTETAKEIEDQRVATQDLRDDLAKHQLHTAEKYITKEGLRETTEQIMGAISGVKTAIDNMTLRVDRVVENQSKPARATRAN</sequence>
<evidence type="ECO:0000313" key="2">
    <source>
        <dbReference type="Proteomes" id="UP000199435"/>
    </source>
</evidence>
<dbReference type="AlphaFoldDB" id="A0A1C3X9Y2"/>
<proteinExistence type="predicted"/>
<dbReference type="STRING" id="411945.GA0061102_10716"/>
<organism evidence="1 2">
    <name type="scientific">Rhizobium miluonense</name>
    <dbReference type="NCBI Taxonomy" id="411945"/>
    <lineage>
        <taxon>Bacteria</taxon>
        <taxon>Pseudomonadati</taxon>
        <taxon>Pseudomonadota</taxon>
        <taxon>Alphaproteobacteria</taxon>
        <taxon>Hyphomicrobiales</taxon>
        <taxon>Rhizobiaceae</taxon>
        <taxon>Rhizobium/Agrobacterium group</taxon>
        <taxon>Rhizobium</taxon>
    </lineage>
</organism>
<accession>A0A1C3X9Y2</accession>
<gene>
    <name evidence="1" type="ORF">GA0061102_10716</name>
</gene>